<evidence type="ECO:0000256" key="6">
    <source>
        <dbReference type="ARBA" id="ARBA00022695"/>
    </source>
</evidence>
<comment type="catalytic activity">
    <reaction evidence="13 14">
        <text>FMN + ATP + H(+) = FAD + diphosphate</text>
        <dbReference type="Rhea" id="RHEA:17237"/>
        <dbReference type="ChEBI" id="CHEBI:15378"/>
        <dbReference type="ChEBI" id="CHEBI:30616"/>
        <dbReference type="ChEBI" id="CHEBI:33019"/>
        <dbReference type="ChEBI" id="CHEBI:57692"/>
        <dbReference type="ChEBI" id="CHEBI:58210"/>
        <dbReference type="EC" id="2.7.7.2"/>
    </reaction>
</comment>
<keyword evidence="7 14" id="KW-0547">Nucleotide-binding</keyword>
<dbReference type="UniPathway" id="UPA00276">
    <property type="reaction ID" value="UER00406"/>
</dbReference>
<dbReference type="UniPathway" id="UPA00277">
    <property type="reaction ID" value="UER00407"/>
</dbReference>
<evidence type="ECO:0000256" key="2">
    <source>
        <dbReference type="ARBA" id="ARBA00005201"/>
    </source>
</evidence>
<organism evidence="16 17">
    <name type="scientific">Halarsenatibacter silvermanii</name>
    <dbReference type="NCBI Taxonomy" id="321763"/>
    <lineage>
        <taxon>Bacteria</taxon>
        <taxon>Bacillati</taxon>
        <taxon>Bacillota</taxon>
        <taxon>Clostridia</taxon>
        <taxon>Halanaerobiales</taxon>
        <taxon>Halarsenatibacteraceae</taxon>
        <taxon>Halarsenatibacter</taxon>
    </lineage>
</organism>
<dbReference type="GO" id="GO:0009398">
    <property type="term" value="P:FMN biosynthetic process"/>
    <property type="evidence" value="ECO:0007669"/>
    <property type="project" value="UniProtKB-UniRule"/>
</dbReference>
<evidence type="ECO:0000256" key="14">
    <source>
        <dbReference type="PIRNR" id="PIRNR004491"/>
    </source>
</evidence>
<evidence type="ECO:0000313" key="16">
    <source>
        <dbReference type="EMBL" id="SDL61510.1"/>
    </source>
</evidence>
<dbReference type="InterPro" id="IPR015864">
    <property type="entry name" value="FAD_synthase"/>
</dbReference>
<evidence type="ECO:0000256" key="4">
    <source>
        <dbReference type="ARBA" id="ARBA00022643"/>
    </source>
</evidence>
<dbReference type="NCBIfam" id="NF004160">
    <property type="entry name" value="PRK05627.1-3"/>
    <property type="match status" value="1"/>
</dbReference>
<feature type="domain" description="Riboflavin kinase" evidence="15">
    <location>
        <begin position="183"/>
        <end position="308"/>
    </location>
</feature>
<proteinExistence type="inferred from homology"/>
<dbReference type="EC" id="2.7.7.2" evidence="14"/>
<dbReference type="FunFam" id="3.40.50.620:FF:000021">
    <property type="entry name" value="Riboflavin biosynthesis protein"/>
    <property type="match status" value="1"/>
</dbReference>
<dbReference type="Proteomes" id="UP000199476">
    <property type="component" value="Unassembled WGS sequence"/>
</dbReference>
<dbReference type="GO" id="GO:0005524">
    <property type="term" value="F:ATP binding"/>
    <property type="evidence" value="ECO:0007669"/>
    <property type="project" value="UniProtKB-UniRule"/>
</dbReference>
<accession>A0A1G9LHU0</accession>
<dbReference type="GO" id="GO:0003919">
    <property type="term" value="F:FMN adenylyltransferase activity"/>
    <property type="evidence" value="ECO:0007669"/>
    <property type="project" value="UniProtKB-UniRule"/>
</dbReference>
<evidence type="ECO:0000256" key="8">
    <source>
        <dbReference type="ARBA" id="ARBA00022777"/>
    </source>
</evidence>
<dbReference type="PANTHER" id="PTHR22749">
    <property type="entry name" value="RIBOFLAVIN KINASE/FMN ADENYLYLTRANSFERASE"/>
    <property type="match status" value="1"/>
</dbReference>
<evidence type="ECO:0000256" key="9">
    <source>
        <dbReference type="ARBA" id="ARBA00022827"/>
    </source>
</evidence>
<evidence type="ECO:0000256" key="11">
    <source>
        <dbReference type="ARBA" id="ARBA00023268"/>
    </source>
</evidence>
<comment type="similarity">
    <text evidence="14">Belongs to the ribF family.</text>
</comment>
<dbReference type="InterPro" id="IPR023468">
    <property type="entry name" value="Riboflavin_kinase"/>
</dbReference>
<evidence type="ECO:0000256" key="12">
    <source>
        <dbReference type="ARBA" id="ARBA00047880"/>
    </source>
</evidence>
<dbReference type="InterPro" id="IPR014729">
    <property type="entry name" value="Rossmann-like_a/b/a_fold"/>
</dbReference>
<evidence type="ECO:0000259" key="15">
    <source>
        <dbReference type="SMART" id="SM00904"/>
    </source>
</evidence>
<comment type="pathway">
    <text evidence="2 14">Cofactor biosynthesis; FMN biosynthesis; FMN from riboflavin (ATP route): step 1/1.</text>
</comment>
<keyword evidence="5 14" id="KW-0808">Transferase</keyword>
<dbReference type="SUPFAM" id="SSF52374">
    <property type="entry name" value="Nucleotidylyl transferase"/>
    <property type="match status" value="1"/>
</dbReference>
<evidence type="ECO:0000256" key="5">
    <source>
        <dbReference type="ARBA" id="ARBA00022679"/>
    </source>
</evidence>
<dbReference type="PANTHER" id="PTHR22749:SF6">
    <property type="entry name" value="RIBOFLAVIN KINASE"/>
    <property type="match status" value="1"/>
</dbReference>
<dbReference type="RefSeq" id="WP_089759143.1">
    <property type="nucleotide sequence ID" value="NZ_FNGO01000006.1"/>
</dbReference>
<evidence type="ECO:0000256" key="7">
    <source>
        <dbReference type="ARBA" id="ARBA00022741"/>
    </source>
</evidence>
<keyword evidence="4 14" id="KW-0288">FMN</keyword>
<dbReference type="AlphaFoldDB" id="A0A1G9LHU0"/>
<keyword evidence="10 14" id="KW-0067">ATP-binding</keyword>
<dbReference type="Pfam" id="PF06574">
    <property type="entry name" value="FAD_syn"/>
    <property type="match status" value="1"/>
</dbReference>
<dbReference type="NCBIfam" id="NF004162">
    <property type="entry name" value="PRK05627.1-5"/>
    <property type="match status" value="1"/>
</dbReference>
<keyword evidence="8 14" id="KW-0418">Kinase</keyword>
<evidence type="ECO:0000256" key="13">
    <source>
        <dbReference type="ARBA" id="ARBA00049494"/>
    </source>
</evidence>
<keyword evidence="11" id="KW-0511">Multifunctional enzyme</keyword>
<dbReference type="OrthoDB" id="9803667at2"/>
<dbReference type="Gene3D" id="2.40.30.30">
    <property type="entry name" value="Riboflavin kinase-like"/>
    <property type="match status" value="1"/>
</dbReference>
<evidence type="ECO:0000256" key="3">
    <source>
        <dbReference type="ARBA" id="ARBA00022630"/>
    </source>
</evidence>
<dbReference type="Gene3D" id="3.40.50.620">
    <property type="entry name" value="HUPs"/>
    <property type="match status" value="1"/>
</dbReference>
<dbReference type="EC" id="2.7.1.26" evidence="14"/>
<keyword evidence="17" id="KW-1185">Reference proteome</keyword>
<dbReference type="InterPro" id="IPR015865">
    <property type="entry name" value="Riboflavin_kinase_bac/euk"/>
</dbReference>
<dbReference type="GO" id="GO:0009231">
    <property type="term" value="P:riboflavin biosynthetic process"/>
    <property type="evidence" value="ECO:0007669"/>
    <property type="project" value="InterPro"/>
</dbReference>
<gene>
    <name evidence="16" type="ORF">SAMN04488692_10667</name>
</gene>
<dbReference type="EMBL" id="FNGO01000006">
    <property type="protein sequence ID" value="SDL61510.1"/>
    <property type="molecule type" value="Genomic_DNA"/>
</dbReference>
<sequence>MKVYKDDEFSEYQDKATSLALGTFDGLHRGHQKVIKKARNNARCSDLAAGIFSFVPHPRRVLNQEEGPRVICSQRQKKEILQEIGLDYYFCQEFTEEFSRMNFKDFIAGILCDELKSGQLVVGKDFTFGHRGEGTSQDLKKMGRYLDFEVKIVSPLRIKGKKISSTRIRKLISEGRVGKIPPLLGRKFALAGRVVHGSGRGHEIGFPTANLELEADYVRPKKGVYAGYVVHEEKEYRSIANFGRNPTFSEEDFRVEIHILDLKEDRDFYGSRLEFTPVEFIREEQKFDSVEGLKETIKSDILYTKKIL</sequence>
<protein>
    <recommendedName>
        <fullName evidence="14">Riboflavin biosynthesis protein</fullName>
    </recommendedName>
    <domain>
        <recommendedName>
            <fullName evidence="14">Riboflavin kinase</fullName>
            <ecNumber evidence="14">2.7.1.26</ecNumber>
        </recommendedName>
        <alternativeName>
            <fullName evidence="14">Flavokinase</fullName>
        </alternativeName>
    </domain>
    <domain>
        <recommendedName>
            <fullName evidence="14">FMN adenylyltransferase</fullName>
            <ecNumber evidence="14">2.7.7.2</ecNumber>
        </recommendedName>
        <alternativeName>
            <fullName evidence="14">FAD pyrophosphorylase</fullName>
        </alternativeName>
        <alternativeName>
            <fullName evidence="14">FAD synthase</fullName>
        </alternativeName>
    </domain>
</protein>
<dbReference type="STRING" id="321763.SAMN04488692_10667"/>
<keyword evidence="6 14" id="KW-0548">Nucleotidyltransferase</keyword>
<evidence type="ECO:0000313" key="17">
    <source>
        <dbReference type="Proteomes" id="UP000199476"/>
    </source>
</evidence>
<dbReference type="GO" id="GO:0006747">
    <property type="term" value="P:FAD biosynthetic process"/>
    <property type="evidence" value="ECO:0007669"/>
    <property type="project" value="UniProtKB-UniRule"/>
</dbReference>
<dbReference type="InterPro" id="IPR023465">
    <property type="entry name" value="Riboflavin_kinase_dom_sf"/>
</dbReference>
<dbReference type="InterPro" id="IPR002606">
    <property type="entry name" value="Riboflavin_kinase_bac"/>
</dbReference>
<name>A0A1G9LHU0_9FIRM</name>
<dbReference type="CDD" id="cd02064">
    <property type="entry name" value="FAD_synthetase_N"/>
    <property type="match status" value="1"/>
</dbReference>
<keyword evidence="3 14" id="KW-0285">Flavoprotein</keyword>
<reference evidence="16 17" key="1">
    <citation type="submission" date="2016-10" db="EMBL/GenBank/DDBJ databases">
        <authorList>
            <person name="de Groot N.N."/>
        </authorList>
    </citation>
    <scope>NUCLEOTIDE SEQUENCE [LARGE SCALE GENOMIC DNA]</scope>
    <source>
        <strain evidence="16 17">SLAS-1</strain>
    </source>
</reference>
<keyword evidence="9 14" id="KW-0274">FAD</keyword>
<comment type="catalytic activity">
    <reaction evidence="12 14">
        <text>riboflavin + ATP = FMN + ADP + H(+)</text>
        <dbReference type="Rhea" id="RHEA:14357"/>
        <dbReference type="ChEBI" id="CHEBI:15378"/>
        <dbReference type="ChEBI" id="CHEBI:30616"/>
        <dbReference type="ChEBI" id="CHEBI:57986"/>
        <dbReference type="ChEBI" id="CHEBI:58210"/>
        <dbReference type="ChEBI" id="CHEBI:456216"/>
        <dbReference type="EC" id="2.7.1.26"/>
    </reaction>
</comment>
<dbReference type="GO" id="GO:0008531">
    <property type="term" value="F:riboflavin kinase activity"/>
    <property type="evidence" value="ECO:0007669"/>
    <property type="project" value="UniProtKB-UniRule"/>
</dbReference>
<dbReference type="SMART" id="SM00904">
    <property type="entry name" value="Flavokinase"/>
    <property type="match status" value="1"/>
</dbReference>
<evidence type="ECO:0000256" key="10">
    <source>
        <dbReference type="ARBA" id="ARBA00022840"/>
    </source>
</evidence>
<comment type="pathway">
    <text evidence="1 14">Cofactor biosynthesis; FAD biosynthesis; FAD from FMN: step 1/1.</text>
</comment>
<dbReference type="SUPFAM" id="SSF82114">
    <property type="entry name" value="Riboflavin kinase-like"/>
    <property type="match status" value="1"/>
</dbReference>
<dbReference type="NCBIfam" id="TIGR00083">
    <property type="entry name" value="ribF"/>
    <property type="match status" value="1"/>
</dbReference>
<dbReference type="Pfam" id="PF01687">
    <property type="entry name" value="Flavokinase"/>
    <property type="match status" value="1"/>
</dbReference>
<evidence type="ECO:0000256" key="1">
    <source>
        <dbReference type="ARBA" id="ARBA00004726"/>
    </source>
</evidence>
<dbReference type="PIRSF" id="PIRSF004491">
    <property type="entry name" value="FAD_Synth"/>
    <property type="match status" value="1"/>
</dbReference>